<proteinExistence type="predicted"/>
<dbReference type="EMBL" id="JAQFWP010000134">
    <property type="protein sequence ID" value="MDA2809001.1"/>
    <property type="molecule type" value="Genomic_DNA"/>
</dbReference>
<dbReference type="Proteomes" id="UP001165685">
    <property type="component" value="Unassembled WGS sequence"/>
</dbReference>
<organism evidence="1 2">
    <name type="scientific">Nocardiopsis suaedae</name>
    <dbReference type="NCBI Taxonomy" id="3018444"/>
    <lineage>
        <taxon>Bacteria</taxon>
        <taxon>Bacillati</taxon>
        <taxon>Actinomycetota</taxon>
        <taxon>Actinomycetes</taxon>
        <taxon>Streptosporangiales</taxon>
        <taxon>Nocardiopsidaceae</taxon>
        <taxon>Nocardiopsis</taxon>
    </lineage>
</organism>
<gene>
    <name evidence="1" type="ORF">O4U47_31145</name>
</gene>
<name>A0ABT4TX49_9ACTN</name>
<evidence type="ECO:0000313" key="1">
    <source>
        <dbReference type="EMBL" id="MDA2809001.1"/>
    </source>
</evidence>
<accession>A0ABT4TX49</accession>
<keyword evidence="2" id="KW-1185">Reference proteome</keyword>
<comment type="caution">
    <text evidence="1">The sequence shown here is derived from an EMBL/GenBank/DDBJ whole genome shotgun (WGS) entry which is preliminary data.</text>
</comment>
<sequence>MTTVKADALHAAEHFMSRSARLLDRHRFAYLFTGGPAEPVRTVLDGYRNIDGGYGNGLYPDLRGHGSQPLTVKYALRHLDELGPIHDDDATAITAYLTSVSHPNGGVPPVTPAARHTEASPHWRTVAAQHPHGALRPTAAIAGLLHKHHTPGPWRDRATAFCWTRIDALHWTDPDEAQAVCTFLEHAPNRARAEAALDRLTPMIRAVIETDPQRPGTVRRPLDIAPHPRSLARRMFTDAEIDGNLDLLETTQLPDGGWDTAREHWTELATREWRGMATIRRRLTHQAYGRLTPGAPDRNTGP</sequence>
<evidence type="ECO:0000313" key="2">
    <source>
        <dbReference type="Proteomes" id="UP001165685"/>
    </source>
</evidence>
<dbReference type="SUPFAM" id="SSF48239">
    <property type="entry name" value="Terpenoid cyclases/Protein prenyltransferases"/>
    <property type="match status" value="1"/>
</dbReference>
<dbReference type="InterPro" id="IPR008930">
    <property type="entry name" value="Terpenoid_cyclase/PrenylTrfase"/>
</dbReference>
<reference evidence="1" key="1">
    <citation type="submission" date="2023-01" db="EMBL/GenBank/DDBJ databases">
        <title>Draft genome sequence of Nocardiopsis sp. LSu2-4 isolated from halophytes.</title>
        <authorList>
            <person name="Duangmal K."/>
            <person name="Chantavorakit T."/>
        </authorList>
    </citation>
    <scope>NUCLEOTIDE SEQUENCE</scope>
    <source>
        <strain evidence="1">LSu2-4</strain>
    </source>
</reference>
<protein>
    <submittedName>
        <fullName evidence="1">Prenyltransferase</fullName>
    </submittedName>
</protein>
<dbReference type="RefSeq" id="WP_270681583.1">
    <property type="nucleotide sequence ID" value="NZ_JAQFWP010000134.1"/>
</dbReference>